<evidence type="ECO:0000256" key="1">
    <source>
        <dbReference type="SAM" id="MobiDB-lite"/>
    </source>
</evidence>
<proteinExistence type="predicted"/>
<reference evidence="2 3" key="1">
    <citation type="submission" date="2014-04" db="EMBL/GenBank/DDBJ databases">
        <authorList>
            <consortium name="DOE Joint Genome Institute"/>
            <person name="Kuo A."/>
            <person name="Kohler A."/>
            <person name="Costa M.D."/>
            <person name="Nagy L.G."/>
            <person name="Floudas D."/>
            <person name="Copeland A."/>
            <person name="Barry K.W."/>
            <person name="Cichocki N."/>
            <person name="Veneault-Fourrey C."/>
            <person name="LaButti K."/>
            <person name="Lindquist E.A."/>
            <person name="Lipzen A."/>
            <person name="Lundell T."/>
            <person name="Morin E."/>
            <person name="Murat C."/>
            <person name="Sun H."/>
            <person name="Tunlid A."/>
            <person name="Henrissat B."/>
            <person name="Grigoriev I.V."/>
            <person name="Hibbett D.S."/>
            <person name="Martin F."/>
            <person name="Nordberg H.P."/>
            <person name="Cantor M.N."/>
            <person name="Hua S.X."/>
        </authorList>
    </citation>
    <scope>NUCLEOTIDE SEQUENCE [LARGE SCALE GENOMIC DNA]</scope>
    <source>
        <strain evidence="2 3">441</strain>
    </source>
</reference>
<dbReference type="Proteomes" id="UP000054018">
    <property type="component" value="Unassembled WGS sequence"/>
</dbReference>
<sequence>MHGSILGIRSVLMDIPVHTLDLSEADFDPPDDEVDEDLPLIIPGSPRHPLNELMNKALPPPILDLPNANSDPMHDEDLLPGMPDAPDEVLHPPDDEEVSTSGLLDREASPLGHLAPVVEVEYGGPLCITDIQYQCRPHPLIDLEALAVTAILPSM</sequence>
<dbReference type="HOGENOM" id="CLU_1696223_0_0_1"/>
<protein>
    <submittedName>
        <fullName evidence="2">Unplaced genomic scaffold scaffold_85, whole genome shotgun sequence</fullName>
    </submittedName>
</protein>
<gene>
    <name evidence="2" type="ORF">PISMIDRAFT_13144</name>
</gene>
<accession>A0A0C9YU36</accession>
<keyword evidence="3" id="KW-1185">Reference proteome</keyword>
<feature type="region of interest" description="Disordered" evidence="1">
    <location>
        <begin position="61"/>
        <end position="100"/>
    </location>
</feature>
<name>A0A0C9YU36_9AGAM</name>
<organism evidence="2 3">
    <name type="scientific">Pisolithus microcarpus 441</name>
    <dbReference type="NCBI Taxonomy" id="765257"/>
    <lineage>
        <taxon>Eukaryota</taxon>
        <taxon>Fungi</taxon>
        <taxon>Dikarya</taxon>
        <taxon>Basidiomycota</taxon>
        <taxon>Agaricomycotina</taxon>
        <taxon>Agaricomycetes</taxon>
        <taxon>Agaricomycetidae</taxon>
        <taxon>Boletales</taxon>
        <taxon>Sclerodermatineae</taxon>
        <taxon>Pisolithaceae</taxon>
        <taxon>Pisolithus</taxon>
    </lineage>
</organism>
<reference evidence="3" key="2">
    <citation type="submission" date="2015-01" db="EMBL/GenBank/DDBJ databases">
        <title>Evolutionary Origins and Diversification of the Mycorrhizal Mutualists.</title>
        <authorList>
            <consortium name="DOE Joint Genome Institute"/>
            <consortium name="Mycorrhizal Genomics Consortium"/>
            <person name="Kohler A."/>
            <person name="Kuo A."/>
            <person name="Nagy L.G."/>
            <person name="Floudas D."/>
            <person name="Copeland A."/>
            <person name="Barry K.W."/>
            <person name="Cichocki N."/>
            <person name="Veneault-Fourrey C."/>
            <person name="LaButti K."/>
            <person name="Lindquist E.A."/>
            <person name="Lipzen A."/>
            <person name="Lundell T."/>
            <person name="Morin E."/>
            <person name="Murat C."/>
            <person name="Riley R."/>
            <person name="Ohm R."/>
            <person name="Sun H."/>
            <person name="Tunlid A."/>
            <person name="Henrissat B."/>
            <person name="Grigoriev I.V."/>
            <person name="Hibbett D.S."/>
            <person name="Martin F."/>
        </authorList>
    </citation>
    <scope>NUCLEOTIDE SEQUENCE [LARGE SCALE GENOMIC DNA]</scope>
    <source>
        <strain evidence="3">441</strain>
    </source>
</reference>
<dbReference type="EMBL" id="KN833769">
    <property type="protein sequence ID" value="KIK20256.1"/>
    <property type="molecule type" value="Genomic_DNA"/>
</dbReference>
<evidence type="ECO:0000313" key="2">
    <source>
        <dbReference type="EMBL" id="KIK20256.1"/>
    </source>
</evidence>
<dbReference type="AlphaFoldDB" id="A0A0C9YU36"/>
<evidence type="ECO:0000313" key="3">
    <source>
        <dbReference type="Proteomes" id="UP000054018"/>
    </source>
</evidence>